<dbReference type="Pfam" id="PF06985">
    <property type="entry name" value="HET"/>
    <property type="match status" value="1"/>
</dbReference>
<name>A0A0C9YEP1_9AGAM</name>
<dbReference type="InterPro" id="IPR010730">
    <property type="entry name" value="HET"/>
</dbReference>
<reference evidence="3 4" key="1">
    <citation type="submission" date="2014-04" db="EMBL/GenBank/DDBJ databases">
        <authorList>
            <consortium name="DOE Joint Genome Institute"/>
            <person name="Kuo A."/>
            <person name="Kohler A."/>
            <person name="Costa M.D."/>
            <person name="Nagy L.G."/>
            <person name="Floudas D."/>
            <person name="Copeland A."/>
            <person name="Barry K.W."/>
            <person name="Cichocki N."/>
            <person name="Veneault-Fourrey C."/>
            <person name="LaButti K."/>
            <person name="Lindquist E.A."/>
            <person name="Lipzen A."/>
            <person name="Lundell T."/>
            <person name="Morin E."/>
            <person name="Murat C."/>
            <person name="Sun H."/>
            <person name="Tunlid A."/>
            <person name="Henrissat B."/>
            <person name="Grigoriev I.V."/>
            <person name="Hibbett D.S."/>
            <person name="Martin F."/>
            <person name="Nordberg H.P."/>
            <person name="Cantor M.N."/>
            <person name="Hua S.X."/>
        </authorList>
    </citation>
    <scope>NUCLEOTIDE SEQUENCE [LARGE SCALE GENOMIC DNA]</scope>
    <source>
        <strain evidence="3 4">441</strain>
    </source>
</reference>
<dbReference type="InterPro" id="IPR058525">
    <property type="entry name" value="DUF8212"/>
</dbReference>
<feature type="domain" description="Heterokaryon incompatibility" evidence="1">
    <location>
        <begin position="38"/>
        <end position="137"/>
    </location>
</feature>
<reference evidence="4" key="2">
    <citation type="submission" date="2015-01" db="EMBL/GenBank/DDBJ databases">
        <title>Evolutionary Origins and Diversification of the Mycorrhizal Mutualists.</title>
        <authorList>
            <consortium name="DOE Joint Genome Institute"/>
            <consortium name="Mycorrhizal Genomics Consortium"/>
            <person name="Kohler A."/>
            <person name="Kuo A."/>
            <person name="Nagy L.G."/>
            <person name="Floudas D."/>
            <person name="Copeland A."/>
            <person name="Barry K.W."/>
            <person name="Cichocki N."/>
            <person name="Veneault-Fourrey C."/>
            <person name="LaButti K."/>
            <person name="Lindquist E.A."/>
            <person name="Lipzen A."/>
            <person name="Lundell T."/>
            <person name="Morin E."/>
            <person name="Murat C."/>
            <person name="Riley R."/>
            <person name="Ohm R."/>
            <person name="Sun H."/>
            <person name="Tunlid A."/>
            <person name="Henrissat B."/>
            <person name="Grigoriev I.V."/>
            <person name="Hibbett D.S."/>
            <person name="Martin F."/>
        </authorList>
    </citation>
    <scope>NUCLEOTIDE SEQUENCE [LARGE SCALE GENOMIC DNA]</scope>
    <source>
        <strain evidence="4">441</strain>
    </source>
</reference>
<dbReference type="Pfam" id="PF26640">
    <property type="entry name" value="DUF8212"/>
    <property type="match status" value="1"/>
</dbReference>
<dbReference type="PANTHER" id="PTHR10622:SF12">
    <property type="entry name" value="HET DOMAIN-CONTAINING PROTEIN"/>
    <property type="match status" value="1"/>
</dbReference>
<evidence type="ECO:0000259" key="2">
    <source>
        <dbReference type="Pfam" id="PF26640"/>
    </source>
</evidence>
<sequence>MRLIHVRTFLDIDEGKRVDPDAIVLKDLVDEDLAQIKYGILSHCWGDPKEEVQYKEMDALIRMGGPARKKLRQRSGYQKIHRSCEQAWKDCLAWLWVDTCCINKESSAELSEALNSMFRWYENSERCYVFLHDLAAKILPTTSNKKMFPNYSGWPRWFSRGWTLQELVAPNLVHFFNEDWHFIGDKKSHAQTLSSITQIPSRILRYGLDAHRPSAAQIMSWAADRRTTRTEDRAYSLMGLFGVHMAMLYGEGKNAFRRLQLEIIRMTNDHSIFAWDRKDNGWSGSVLADDPSFFGDCHDIVNMEPDEYLAALKGVVPDDVLSTINEESIRTYTVTNAGIRIRLPLQRCRGSRSVFEARLACCRSFDYSPISIFLVSFKSTYYRYFGQSQTIRGATAKFQLLYLVCQEEKREKDFTFKIDDRALECEGFVRRCVFPKRVPVNLKDNSVTLSYTHHCAVIVYANKETGTCFALAVGYCSGYEWLHVIPDTLAQLFFDVRQTTPDPWNSYAQRVYDLAWVVSPKHAPRVAQACTPGVSRLRCEEDGPRLVKHAHIPKSIRGVQMVYQRLPQPNTCFVTMDITRCTGCCVPPDVWQTLDGLSTNDFDMPCLMLDPTPLSTQVKRNAVHRFLVDGVPTSFLSAVAEPDKIKVTEPRNASMTYSHE</sequence>
<proteinExistence type="predicted"/>
<dbReference type="PANTHER" id="PTHR10622">
    <property type="entry name" value="HET DOMAIN-CONTAINING PROTEIN"/>
    <property type="match status" value="1"/>
</dbReference>
<evidence type="ECO:0000313" key="3">
    <source>
        <dbReference type="EMBL" id="KIK15026.1"/>
    </source>
</evidence>
<keyword evidence="4" id="KW-1185">Reference proteome</keyword>
<dbReference type="AlphaFoldDB" id="A0A0C9YEP1"/>
<dbReference type="EMBL" id="KN833910">
    <property type="protein sequence ID" value="KIK15026.1"/>
    <property type="molecule type" value="Genomic_DNA"/>
</dbReference>
<evidence type="ECO:0008006" key="5">
    <source>
        <dbReference type="Google" id="ProtNLM"/>
    </source>
</evidence>
<dbReference type="OrthoDB" id="2619771at2759"/>
<evidence type="ECO:0000313" key="4">
    <source>
        <dbReference type="Proteomes" id="UP000054018"/>
    </source>
</evidence>
<dbReference type="Proteomes" id="UP000054018">
    <property type="component" value="Unassembled WGS sequence"/>
</dbReference>
<organism evidence="3 4">
    <name type="scientific">Pisolithus microcarpus 441</name>
    <dbReference type="NCBI Taxonomy" id="765257"/>
    <lineage>
        <taxon>Eukaryota</taxon>
        <taxon>Fungi</taxon>
        <taxon>Dikarya</taxon>
        <taxon>Basidiomycota</taxon>
        <taxon>Agaricomycotina</taxon>
        <taxon>Agaricomycetes</taxon>
        <taxon>Agaricomycetidae</taxon>
        <taxon>Boletales</taxon>
        <taxon>Sclerodermatineae</taxon>
        <taxon>Pisolithaceae</taxon>
        <taxon>Pisolithus</taxon>
    </lineage>
</organism>
<gene>
    <name evidence="3" type="ORF">PISMIDRAFT_337617</name>
</gene>
<dbReference type="HOGENOM" id="CLU_000288_138_12_1"/>
<feature type="domain" description="DUF8212" evidence="2">
    <location>
        <begin position="254"/>
        <end position="345"/>
    </location>
</feature>
<protein>
    <recommendedName>
        <fullName evidence="5">Heterokaryon incompatibility domain-containing protein</fullName>
    </recommendedName>
</protein>
<dbReference type="STRING" id="765257.A0A0C9YEP1"/>
<evidence type="ECO:0000259" key="1">
    <source>
        <dbReference type="Pfam" id="PF06985"/>
    </source>
</evidence>
<accession>A0A0C9YEP1</accession>